<feature type="transmembrane region" description="Helical" evidence="1">
    <location>
        <begin position="46"/>
        <end position="65"/>
    </location>
</feature>
<gene>
    <name evidence="2" type="ORF">CYNAS_LOCUS4005</name>
</gene>
<reference evidence="2" key="1">
    <citation type="submission" date="2023-07" db="EMBL/GenBank/DDBJ databases">
        <authorList>
            <consortium name="CYATHOMIX"/>
        </authorList>
    </citation>
    <scope>NUCLEOTIDE SEQUENCE</scope>
    <source>
        <strain evidence="2">N/A</strain>
    </source>
</reference>
<accession>A0AA36DTZ1</accession>
<keyword evidence="3" id="KW-1185">Reference proteome</keyword>
<evidence type="ECO:0000313" key="2">
    <source>
        <dbReference type="EMBL" id="CAJ0592022.1"/>
    </source>
</evidence>
<proteinExistence type="predicted"/>
<keyword evidence="1" id="KW-0472">Membrane</keyword>
<feature type="transmembrane region" description="Helical" evidence="1">
    <location>
        <begin position="72"/>
        <end position="91"/>
    </location>
</feature>
<protein>
    <recommendedName>
        <fullName evidence="4">Transmembrane protein</fullName>
    </recommendedName>
</protein>
<organism evidence="2 3">
    <name type="scientific">Cylicocyclus nassatus</name>
    <name type="common">Nematode worm</name>
    <dbReference type="NCBI Taxonomy" id="53992"/>
    <lineage>
        <taxon>Eukaryota</taxon>
        <taxon>Metazoa</taxon>
        <taxon>Ecdysozoa</taxon>
        <taxon>Nematoda</taxon>
        <taxon>Chromadorea</taxon>
        <taxon>Rhabditida</taxon>
        <taxon>Rhabditina</taxon>
        <taxon>Rhabditomorpha</taxon>
        <taxon>Strongyloidea</taxon>
        <taxon>Strongylidae</taxon>
        <taxon>Cylicocyclus</taxon>
    </lineage>
</organism>
<keyword evidence="1" id="KW-0812">Transmembrane</keyword>
<name>A0AA36DTZ1_CYLNA</name>
<evidence type="ECO:0008006" key="4">
    <source>
        <dbReference type="Google" id="ProtNLM"/>
    </source>
</evidence>
<evidence type="ECO:0000313" key="3">
    <source>
        <dbReference type="Proteomes" id="UP001176961"/>
    </source>
</evidence>
<dbReference type="Proteomes" id="UP001176961">
    <property type="component" value="Unassembled WGS sequence"/>
</dbReference>
<keyword evidence="1" id="KW-1133">Transmembrane helix</keyword>
<dbReference type="AlphaFoldDB" id="A0AA36DTZ1"/>
<feature type="transmembrane region" description="Helical" evidence="1">
    <location>
        <begin position="103"/>
        <end position="123"/>
    </location>
</feature>
<evidence type="ECO:0000256" key="1">
    <source>
        <dbReference type="SAM" id="Phobius"/>
    </source>
</evidence>
<dbReference type="EMBL" id="CATQJL010000001">
    <property type="protein sequence ID" value="CAJ0592022.1"/>
    <property type="molecule type" value="Genomic_DNA"/>
</dbReference>
<comment type="caution">
    <text evidence="2">The sequence shown here is derived from an EMBL/GenBank/DDBJ whole genome shotgun (WGS) entry which is preliminary data.</text>
</comment>
<sequence length="164" mass="18576">MSSLSRCSRAWLSFVLLQDIGAIWMCYTGQVAQLFKNGVPAVVARQHSVAIAVMCVVRLFLLGFFESSALHACHISVTILYILSMLMEMFYYETINTTVPNVVRVVVQVVTVAGFAMAQRWLCAIPQAEPVRRKGRLFAKHYMEGHLLDPPETDEVRELRKKQL</sequence>